<name>A0A9P9J7N1_9HYPO</name>
<keyword evidence="3" id="KW-1185">Reference proteome</keyword>
<organism evidence="2 3">
    <name type="scientific">Dactylonectria macrodidyma</name>
    <dbReference type="NCBI Taxonomy" id="307937"/>
    <lineage>
        <taxon>Eukaryota</taxon>
        <taxon>Fungi</taxon>
        <taxon>Dikarya</taxon>
        <taxon>Ascomycota</taxon>
        <taxon>Pezizomycotina</taxon>
        <taxon>Sordariomycetes</taxon>
        <taxon>Hypocreomycetidae</taxon>
        <taxon>Hypocreales</taxon>
        <taxon>Nectriaceae</taxon>
        <taxon>Dactylonectria</taxon>
    </lineage>
</organism>
<comment type="caution">
    <text evidence="2">The sequence shown here is derived from an EMBL/GenBank/DDBJ whole genome shotgun (WGS) entry which is preliminary data.</text>
</comment>
<accession>A0A9P9J7N1</accession>
<evidence type="ECO:0000256" key="1">
    <source>
        <dbReference type="SAM" id="MobiDB-lite"/>
    </source>
</evidence>
<dbReference type="AlphaFoldDB" id="A0A9P9J7N1"/>
<feature type="compositionally biased region" description="Basic residues" evidence="1">
    <location>
        <begin position="258"/>
        <end position="267"/>
    </location>
</feature>
<feature type="region of interest" description="Disordered" evidence="1">
    <location>
        <begin position="151"/>
        <end position="267"/>
    </location>
</feature>
<reference evidence="2" key="1">
    <citation type="journal article" date="2021" name="Nat. Commun.">
        <title>Genetic determinants of endophytism in the Arabidopsis root mycobiome.</title>
        <authorList>
            <person name="Mesny F."/>
            <person name="Miyauchi S."/>
            <person name="Thiergart T."/>
            <person name="Pickel B."/>
            <person name="Atanasova L."/>
            <person name="Karlsson M."/>
            <person name="Huettel B."/>
            <person name="Barry K.W."/>
            <person name="Haridas S."/>
            <person name="Chen C."/>
            <person name="Bauer D."/>
            <person name="Andreopoulos W."/>
            <person name="Pangilinan J."/>
            <person name="LaButti K."/>
            <person name="Riley R."/>
            <person name="Lipzen A."/>
            <person name="Clum A."/>
            <person name="Drula E."/>
            <person name="Henrissat B."/>
            <person name="Kohler A."/>
            <person name="Grigoriev I.V."/>
            <person name="Martin F.M."/>
            <person name="Hacquard S."/>
        </authorList>
    </citation>
    <scope>NUCLEOTIDE SEQUENCE</scope>
    <source>
        <strain evidence="2">MPI-CAGE-AT-0147</strain>
    </source>
</reference>
<feature type="compositionally biased region" description="Polar residues" evidence="1">
    <location>
        <begin position="188"/>
        <end position="198"/>
    </location>
</feature>
<sequence>MPFKDDVPDEGGISTFSQGVLDAVNKSRHEVLGIAYEEYAQGRILKIDTIVPPTLELLPHHDLTLKASRDPETNECPQNKCVVFKGESSLFDRFIDFAMALVKGKDAVGGFKAPSEIRFPSTGLKEGLSYEEFAKRVEVVEYVMWVEDVEDDEEELNSAVLESPQSISERRRSAEEMETTNTEMTTNSTPPAQQTPPKQMSPASGSSSSLSPPPEYLTTPPSMKRCTIRSEARTNTESDSPPTGKPNPKPPSPTPPSRNRRRRSGRR</sequence>
<dbReference type="OrthoDB" id="4932172at2759"/>
<feature type="compositionally biased region" description="Pro residues" evidence="1">
    <location>
        <begin position="243"/>
        <end position="256"/>
    </location>
</feature>
<proteinExistence type="predicted"/>
<gene>
    <name evidence="2" type="ORF">EDB81DRAFT_946689</name>
</gene>
<evidence type="ECO:0000313" key="3">
    <source>
        <dbReference type="Proteomes" id="UP000738349"/>
    </source>
</evidence>
<evidence type="ECO:0000313" key="2">
    <source>
        <dbReference type="EMBL" id="KAH7148502.1"/>
    </source>
</evidence>
<dbReference type="EMBL" id="JAGMUV010000007">
    <property type="protein sequence ID" value="KAH7148502.1"/>
    <property type="molecule type" value="Genomic_DNA"/>
</dbReference>
<dbReference type="Proteomes" id="UP000738349">
    <property type="component" value="Unassembled WGS sequence"/>
</dbReference>
<feature type="compositionally biased region" description="Low complexity" evidence="1">
    <location>
        <begin position="201"/>
        <end position="222"/>
    </location>
</feature>
<protein>
    <submittedName>
        <fullName evidence="2">Uncharacterized protein</fullName>
    </submittedName>
</protein>